<keyword evidence="3 5" id="KW-1133">Transmembrane helix</keyword>
<protein>
    <submittedName>
        <fullName evidence="6">CvpA family protein</fullName>
    </submittedName>
</protein>
<comment type="subcellular location">
    <subcellularLocation>
        <location evidence="1">Membrane</location>
        <topology evidence="1">Multi-pass membrane protein</topology>
    </subcellularLocation>
</comment>
<feature type="transmembrane region" description="Helical" evidence="5">
    <location>
        <begin position="7"/>
        <end position="25"/>
    </location>
</feature>
<dbReference type="PANTHER" id="PTHR36926:SF1">
    <property type="entry name" value="COLICIN V PRODUCTION PROTEIN"/>
    <property type="match status" value="1"/>
</dbReference>
<accession>A0ABV0EG69</accession>
<proteinExistence type="predicted"/>
<dbReference type="Pfam" id="PF02674">
    <property type="entry name" value="Colicin_V"/>
    <property type="match status" value="1"/>
</dbReference>
<dbReference type="InterPro" id="IPR003825">
    <property type="entry name" value="Colicin-V_CvpA"/>
</dbReference>
<dbReference type="Proteomes" id="UP001482231">
    <property type="component" value="Unassembled WGS sequence"/>
</dbReference>
<gene>
    <name evidence="6" type="ORF">V6E02_10140</name>
</gene>
<evidence type="ECO:0000313" key="7">
    <source>
        <dbReference type="Proteomes" id="UP001482231"/>
    </source>
</evidence>
<evidence type="ECO:0000256" key="1">
    <source>
        <dbReference type="ARBA" id="ARBA00004141"/>
    </source>
</evidence>
<feature type="transmembrane region" description="Helical" evidence="5">
    <location>
        <begin position="31"/>
        <end position="52"/>
    </location>
</feature>
<organism evidence="6 7">
    <name type="scientific">Thiobacter aerophilum</name>
    <dbReference type="NCBI Taxonomy" id="3121275"/>
    <lineage>
        <taxon>Bacteria</taxon>
        <taxon>Pseudomonadati</taxon>
        <taxon>Pseudomonadota</taxon>
        <taxon>Betaproteobacteria</taxon>
        <taxon>Burkholderiales</taxon>
        <taxon>Thiobacteraceae</taxon>
        <taxon>Thiobacter</taxon>
    </lineage>
</organism>
<dbReference type="EMBL" id="JBAJEX010000008">
    <property type="protein sequence ID" value="MEO1767569.1"/>
    <property type="molecule type" value="Genomic_DNA"/>
</dbReference>
<dbReference type="RefSeq" id="WP_347308679.1">
    <property type="nucleotide sequence ID" value="NZ_JBAJEX010000008.1"/>
</dbReference>
<keyword evidence="4 5" id="KW-0472">Membrane</keyword>
<comment type="caution">
    <text evidence="6">The sequence shown here is derived from an EMBL/GenBank/DDBJ whole genome shotgun (WGS) entry which is preliminary data.</text>
</comment>
<evidence type="ECO:0000256" key="2">
    <source>
        <dbReference type="ARBA" id="ARBA00022692"/>
    </source>
</evidence>
<keyword evidence="2 5" id="KW-0812">Transmembrane</keyword>
<evidence type="ECO:0000313" key="6">
    <source>
        <dbReference type="EMBL" id="MEO1767569.1"/>
    </source>
</evidence>
<dbReference type="InterPro" id="IPR052719">
    <property type="entry name" value="CvpA-like"/>
</dbReference>
<dbReference type="PANTHER" id="PTHR36926">
    <property type="entry name" value="COLICIN V PRODUCTION PROTEIN"/>
    <property type="match status" value="1"/>
</dbReference>
<evidence type="ECO:0000256" key="3">
    <source>
        <dbReference type="ARBA" id="ARBA00022989"/>
    </source>
</evidence>
<reference evidence="6 7" key="1">
    <citation type="submission" date="2024-02" db="EMBL/GenBank/DDBJ databases">
        <title>New thermophilic sulfur-oxidizing bacteria from a hot springs of the Uzon caldera (Kamchatka, Russia).</title>
        <authorList>
            <person name="Dukat A.M."/>
            <person name="Elcheninov A.G."/>
            <person name="Frolov E.N."/>
        </authorList>
    </citation>
    <scope>NUCLEOTIDE SEQUENCE [LARGE SCALE GENOMIC DNA]</scope>
    <source>
        <strain evidence="6 7">AK1</strain>
    </source>
</reference>
<name>A0ABV0EG69_9BURK</name>
<evidence type="ECO:0000256" key="4">
    <source>
        <dbReference type="ARBA" id="ARBA00023136"/>
    </source>
</evidence>
<evidence type="ECO:0000256" key="5">
    <source>
        <dbReference type="SAM" id="Phobius"/>
    </source>
</evidence>
<keyword evidence="7" id="KW-1185">Reference proteome</keyword>
<feature type="transmembrane region" description="Helical" evidence="5">
    <location>
        <begin position="64"/>
        <end position="89"/>
    </location>
</feature>
<feature type="transmembrane region" description="Helical" evidence="5">
    <location>
        <begin position="101"/>
        <end position="123"/>
    </location>
</feature>
<sequence length="163" mass="18063">MTWFDYAVLFIVGTSMLLSVMRGFLREVMALLSWVVAFWMASLYAGEVAPLLPSTIPSGQLRMLAAWLLVFFAALFMMTVLSITVGQFLKLLGVGPLDRLLGALFGFARGMVIVLALMVVAGLTSLPRHPEWRNATFSAPLEALVTLLRPWLPEAIGREIKYE</sequence>